<keyword evidence="8" id="KW-0136">Cellulose degradation</keyword>
<dbReference type="Gene3D" id="2.60.40.10">
    <property type="entry name" value="Immunoglobulins"/>
    <property type="match status" value="1"/>
</dbReference>
<evidence type="ECO:0000256" key="4">
    <source>
        <dbReference type="ARBA" id="ARBA00023295"/>
    </source>
</evidence>
<gene>
    <name evidence="11" type="ORF">GCM10007977_034850</name>
</gene>
<comment type="catalytic activity">
    <reaction evidence="8">
        <text>Endohydrolysis of (1-&gt;4)-beta-D-glucosidic linkages in cellulose, lichenin and cereal beta-D-glucans.</text>
        <dbReference type="EC" id="3.2.1.4"/>
    </reaction>
</comment>
<feature type="domain" description="Glycoside hydrolase family 9" evidence="9">
    <location>
        <begin position="154"/>
        <end position="609"/>
    </location>
</feature>
<protein>
    <recommendedName>
        <fullName evidence="8">Endoglucanase</fullName>
        <ecNumber evidence="8">3.2.1.4</ecNumber>
    </recommendedName>
</protein>
<dbReference type="InterPro" id="IPR014756">
    <property type="entry name" value="Ig_E-set"/>
</dbReference>
<dbReference type="Pfam" id="PF02927">
    <property type="entry name" value="CelD_N"/>
    <property type="match status" value="1"/>
</dbReference>
<dbReference type="PANTHER" id="PTHR22298">
    <property type="entry name" value="ENDO-1,4-BETA-GLUCANASE"/>
    <property type="match status" value="1"/>
</dbReference>
<evidence type="ECO:0000313" key="11">
    <source>
        <dbReference type="EMBL" id="GGM30577.1"/>
    </source>
</evidence>
<dbReference type="InterPro" id="IPR008928">
    <property type="entry name" value="6-hairpin_glycosidase_sf"/>
</dbReference>
<comment type="caution">
    <text evidence="11">The sequence shown here is derived from an EMBL/GenBank/DDBJ whole genome shotgun (WGS) entry which is preliminary data.</text>
</comment>
<evidence type="ECO:0000256" key="2">
    <source>
        <dbReference type="ARBA" id="ARBA00022801"/>
    </source>
</evidence>
<accession>A0A917TPI4</accession>
<organism evidence="11 12">
    <name type="scientific">Dactylosporangium sucinum</name>
    <dbReference type="NCBI Taxonomy" id="1424081"/>
    <lineage>
        <taxon>Bacteria</taxon>
        <taxon>Bacillati</taxon>
        <taxon>Actinomycetota</taxon>
        <taxon>Actinomycetes</taxon>
        <taxon>Micromonosporales</taxon>
        <taxon>Micromonosporaceae</taxon>
        <taxon>Dactylosporangium</taxon>
    </lineage>
</organism>
<dbReference type="GO" id="GO:0008810">
    <property type="term" value="F:cellulase activity"/>
    <property type="evidence" value="ECO:0007669"/>
    <property type="project" value="UniProtKB-EC"/>
</dbReference>
<evidence type="ECO:0000256" key="5">
    <source>
        <dbReference type="ARBA" id="ARBA00023326"/>
    </source>
</evidence>
<dbReference type="InterPro" id="IPR013783">
    <property type="entry name" value="Ig-like_fold"/>
</dbReference>
<dbReference type="CDD" id="cd02850">
    <property type="entry name" value="E_set_Cellulase_N"/>
    <property type="match status" value="1"/>
</dbReference>
<dbReference type="RefSeq" id="WP_308429398.1">
    <property type="nucleotide sequence ID" value="NZ_BMPI01000015.1"/>
</dbReference>
<dbReference type="AlphaFoldDB" id="A0A917TPI4"/>
<evidence type="ECO:0000256" key="8">
    <source>
        <dbReference type="RuleBase" id="RU361166"/>
    </source>
</evidence>
<dbReference type="Gene3D" id="1.50.10.10">
    <property type="match status" value="1"/>
</dbReference>
<comment type="similarity">
    <text evidence="1 6 8">Belongs to the glycosyl hydrolase 9 (cellulase E) family.</text>
</comment>
<dbReference type="InterPro" id="IPR033126">
    <property type="entry name" value="Glyco_hydro_9_Asp/Glu_AS"/>
</dbReference>
<evidence type="ECO:0000313" key="12">
    <source>
        <dbReference type="Proteomes" id="UP000642070"/>
    </source>
</evidence>
<keyword evidence="3 6" id="KW-0119">Carbohydrate metabolism</keyword>
<dbReference type="InterPro" id="IPR001701">
    <property type="entry name" value="Glyco_hydro_9"/>
</dbReference>
<keyword evidence="8" id="KW-0732">Signal</keyword>
<keyword evidence="4 6" id="KW-0326">Glycosidase</keyword>
<dbReference type="InterPro" id="IPR012341">
    <property type="entry name" value="6hp_glycosidase-like_sf"/>
</dbReference>
<dbReference type="InterPro" id="IPR004197">
    <property type="entry name" value="Cellulase_Ig-like"/>
</dbReference>
<dbReference type="InterPro" id="IPR018221">
    <property type="entry name" value="Glyco_hydro_9_His_AS"/>
</dbReference>
<evidence type="ECO:0000256" key="1">
    <source>
        <dbReference type="ARBA" id="ARBA00007072"/>
    </source>
</evidence>
<evidence type="ECO:0000256" key="6">
    <source>
        <dbReference type="PROSITE-ProRule" id="PRU10059"/>
    </source>
</evidence>
<evidence type="ECO:0000256" key="3">
    <source>
        <dbReference type="ARBA" id="ARBA00023277"/>
    </source>
</evidence>
<reference evidence="11" key="2">
    <citation type="submission" date="2020-09" db="EMBL/GenBank/DDBJ databases">
        <authorList>
            <person name="Sun Q."/>
            <person name="Ohkuma M."/>
        </authorList>
    </citation>
    <scope>NUCLEOTIDE SEQUENCE</scope>
    <source>
        <strain evidence="11">JCM 19831</strain>
    </source>
</reference>
<keyword evidence="2 6" id="KW-0378">Hydrolase</keyword>
<feature type="active site" evidence="6">
    <location>
        <position position="540"/>
    </location>
</feature>
<keyword evidence="12" id="KW-1185">Reference proteome</keyword>
<dbReference type="PROSITE" id="PS00592">
    <property type="entry name" value="GH9_2"/>
    <property type="match status" value="1"/>
</dbReference>
<dbReference type="Proteomes" id="UP000642070">
    <property type="component" value="Unassembled WGS sequence"/>
</dbReference>
<dbReference type="SUPFAM" id="SSF81296">
    <property type="entry name" value="E set domains"/>
    <property type="match status" value="1"/>
</dbReference>
<feature type="signal peptide" evidence="8">
    <location>
        <begin position="1"/>
        <end position="31"/>
    </location>
</feature>
<dbReference type="PROSITE" id="PS00698">
    <property type="entry name" value="GH9_3"/>
    <property type="match status" value="1"/>
</dbReference>
<evidence type="ECO:0000259" key="10">
    <source>
        <dbReference type="Pfam" id="PF02927"/>
    </source>
</evidence>
<feature type="chain" id="PRO_5038156636" description="Endoglucanase" evidence="8">
    <location>
        <begin position="32"/>
        <end position="617"/>
    </location>
</feature>
<feature type="active site" evidence="7">
    <location>
        <position position="597"/>
    </location>
</feature>
<name>A0A917TPI4_9ACTN</name>
<dbReference type="GO" id="GO:0030245">
    <property type="term" value="P:cellulose catabolic process"/>
    <property type="evidence" value="ECO:0007669"/>
    <property type="project" value="UniProtKB-KW"/>
</dbReference>
<evidence type="ECO:0000259" key="9">
    <source>
        <dbReference type="Pfam" id="PF00759"/>
    </source>
</evidence>
<proteinExistence type="inferred from homology"/>
<feature type="domain" description="Cellulase Ig-like" evidence="10">
    <location>
        <begin position="63"/>
        <end position="143"/>
    </location>
</feature>
<reference evidence="11" key="1">
    <citation type="journal article" date="2014" name="Int. J. Syst. Evol. Microbiol.">
        <title>Complete genome sequence of Corynebacterium casei LMG S-19264T (=DSM 44701T), isolated from a smear-ripened cheese.</title>
        <authorList>
            <consortium name="US DOE Joint Genome Institute (JGI-PGF)"/>
            <person name="Walter F."/>
            <person name="Albersmeier A."/>
            <person name="Kalinowski J."/>
            <person name="Ruckert C."/>
        </authorList>
    </citation>
    <scope>NUCLEOTIDE SEQUENCE</scope>
    <source>
        <strain evidence="11">JCM 19831</strain>
    </source>
</reference>
<sequence>MRLPALSRKARMAAIAAIVAVPAVALPIAFAGNDGGIPGLPGTGANDGSAYAFPATPDSIPDTPVRVNQVGYLPDGPKRATVISDSSQPLPWQLKDNSGKVVASGESQPHGMDASSGQNTHVVDFSEYRGSGNTYTLEVDGKASLPFDLDPKAYKQLSVDSLSFFYTQRSGIAIDNKIAPGYGRKAGHTADTPNGGDTKVPCAPGSCNYTLDVTGGWYDAGDHGKYVVNGGISVAQLLSTYERAPKASQDRELRLPERGGKTPDVLDEARWELDFLMKMQVPDGEKLAGMAHHKIHDVAWTGLPMDPAADPQQRQLRPPSTAATLNLAAAAAQGARVFADYDKGYSAKLLASAKKAYEAAKANPSITAPDSDSTGGGAYGDWNVADEFYWAAAELYLTTGDKQYSADVTGSPLHKADVFDRAFDWQNTAALGRLDLATVDSKLADRDRVRESVQAAADRYLKVIADQAYGQPYAPNGGYDWGSNAQILNNLAVVATAFDITGKQQYRDGVLSGMDYLLGRNALNQSYVTGYGEKASKNQHSRWYAHQLDPNLPNPPRGTLAGGPNSQLQDEVASAALKDCKPQLCYMDDIKSWSTNELTINWNSALAYVSSFVADNS</sequence>
<keyword evidence="5 6" id="KW-0624">Polysaccharide degradation</keyword>
<dbReference type="EMBL" id="BMPI01000015">
    <property type="protein sequence ID" value="GGM30577.1"/>
    <property type="molecule type" value="Genomic_DNA"/>
</dbReference>
<dbReference type="Pfam" id="PF00759">
    <property type="entry name" value="Glyco_hydro_9"/>
    <property type="match status" value="1"/>
</dbReference>
<dbReference type="EC" id="3.2.1.4" evidence="8"/>
<feature type="active site" evidence="7">
    <location>
        <position position="588"/>
    </location>
</feature>
<evidence type="ECO:0000256" key="7">
    <source>
        <dbReference type="PROSITE-ProRule" id="PRU10060"/>
    </source>
</evidence>
<dbReference type="SUPFAM" id="SSF48208">
    <property type="entry name" value="Six-hairpin glycosidases"/>
    <property type="match status" value="1"/>
</dbReference>